<gene>
    <name evidence="2" type="ORF">V1I91_02875</name>
</gene>
<dbReference type="SUPFAM" id="SSF52833">
    <property type="entry name" value="Thioredoxin-like"/>
    <property type="match status" value="1"/>
</dbReference>
<evidence type="ECO:0000259" key="1">
    <source>
        <dbReference type="PROSITE" id="PS51352"/>
    </source>
</evidence>
<keyword evidence="3" id="KW-1185">Reference proteome</keyword>
<dbReference type="Proteomes" id="UP001356308">
    <property type="component" value="Unassembled WGS sequence"/>
</dbReference>
<feature type="domain" description="Thioredoxin" evidence="1">
    <location>
        <begin position="307"/>
        <end position="439"/>
    </location>
</feature>
<name>A0ABU7IPW5_9FLAO</name>
<evidence type="ECO:0000313" key="2">
    <source>
        <dbReference type="EMBL" id="MEE1974995.1"/>
    </source>
</evidence>
<dbReference type="InterPro" id="IPR012336">
    <property type="entry name" value="Thioredoxin-like_fold"/>
</dbReference>
<dbReference type="EMBL" id="JAZDDG010000001">
    <property type="protein sequence ID" value="MEE1974995.1"/>
    <property type="molecule type" value="Genomic_DNA"/>
</dbReference>
<dbReference type="Pfam" id="PF13905">
    <property type="entry name" value="Thioredoxin_8"/>
    <property type="match status" value="1"/>
</dbReference>
<reference evidence="2 3" key="1">
    <citation type="submission" date="2024-01" db="EMBL/GenBank/DDBJ databases">
        <title>Maribacter spp. originated from different algae showed divergent polysaccharides utilization ability.</title>
        <authorList>
            <person name="Wang H."/>
            <person name="Wu Y."/>
        </authorList>
    </citation>
    <scope>NUCLEOTIDE SEQUENCE [LARGE SCALE GENOMIC DNA]</scope>
    <source>
        <strain evidence="2 3">PR1</strain>
    </source>
</reference>
<proteinExistence type="predicted"/>
<accession>A0ABU7IPW5</accession>
<dbReference type="RefSeq" id="WP_272649817.1">
    <property type="nucleotide sequence ID" value="NZ_JAZDDG010000001.1"/>
</dbReference>
<organism evidence="2 3">
    <name type="scientific">Maribacter cobaltidurans</name>
    <dbReference type="NCBI Taxonomy" id="1178778"/>
    <lineage>
        <taxon>Bacteria</taxon>
        <taxon>Pseudomonadati</taxon>
        <taxon>Bacteroidota</taxon>
        <taxon>Flavobacteriia</taxon>
        <taxon>Flavobacteriales</taxon>
        <taxon>Flavobacteriaceae</taxon>
        <taxon>Maribacter</taxon>
    </lineage>
</organism>
<dbReference type="InterPro" id="IPR013766">
    <property type="entry name" value="Thioredoxin_domain"/>
</dbReference>
<protein>
    <submittedName>
        <fullName evidence="2">Thioredoxin-like domain-containing protein</fullName>
    </submittedName>
</protein>
<sequence>MKLFQIIIALLFTVGVQSQHTVSGNFSPASSFRYLMVYQLEPNGMQYVTDTGIKDGQFAFTLPNSVSPGIYRLVYGVPQDDYFIDLIYNCEEDIVFNFDLESGIKIVSSEENSLYHNYFSDIDQAKNKLMDFYSNNRSNENEYMNLVGNLERVQEHYESKSKETISNTFVEANQYYLPKKYIALNEYLVKKKSHYFDHIDFKNTTLQASEFFADKILNYMFWAIPPGTTERKDLVNEIKKNIDFLYTKLDVVPKALQVNLWNKAWQKANESKVYEVSDYIFDSYLKKLAIDTGNENLITNLETQTRLRIGAVSPEITWKENGEEKSLSHLTGASKYLLIFWSSTCSHCLNELPILYEELKNIKDVEVLAVGLEDNKKIWESTIPKLADFHHALALGKWDSPYVKTFAIQQTPTYFIMDKNKRFLDRPEDVNAVIKSLKSD</sequence>
<comment type="caution">
    <text evidence="2">The sequence shown here is derived from an EMBL/GenBank/DDBJ whole genome shotgun (WGS) entry which is preliminary data.</text>
</comment>
<evidence type="ECO:0000313" key="3">
    <source>
        <dbReference type="Proteomes" id="UP001356308"/>
    </source>
</evidence>
<dbReference type="PROSITE" id="PS51352">
    <property type="entry name" value="THIOREDOXIN_2"/>
    <property type="match status" value="1"/>
</dbReference>
<dbReference type="Gene3D" id="3.40.30.10">
    <property type="entry name" value="Glutaredoxin"/>
    <property type="match status" value="1"/>
</dbReference>
<dbReference type="InterPro" id="IPR036249">
    <property type="entry name" value="Thioredoxin-like_sf"/>
</dbReference>